<evidence type="ECO:0000256" key="6">
    <source>
        <dbReference type="ARBA" id="ARBA00022777"/>
    </source>
</evidence>
<reference evidence="13" key="1">
    <citation type="submission" date="2017-02" db="EMBL/GenBank/DDBJ databases">
        <authorList>
            <person name="Varghese N."/>
            <person name="Submissions S."/>
        </authorList>
    </citation>
    <scope>NUCLEOTIDE SEQUENCE [LARGE SCALE GENOMIC DNA]</scope>
    <source>
        <strain evidence="13">ATCC BAA-34</strain>
    </source>
</reference>
<evidence type="ECO:0000256" key="4">
    <source>
        <dbReference type="ARBA" id="ARBA00022679"/>
    </source>
</evidence>
<feature type="transmembrane region" description="Helical" evidence="10">
    <location>
        <begin position="183"/>
        <end position="200"/>
    </location>
</feature>
<feature type="coiled-coil region" evidence="9">
    <location>
        <begin position="70"/>
        <end position="97"/>
    </location>
</feature>
<keyword evidence="4" id="KW-0808">Transferase</keyword>
<dbReference type="GO" id="GO:0000155">
    <property type="term" value="F:phosphorelay sensor kinase activity"/>
    <property type="evidence" value="ECO:0007669"/>
    <property type="project" value="InterPro"/>
</dbReference>
<keyword evidence="10" id="KW-0472">Membrane</keyword>
<keyword evidence="10" id="KW-1133">Transmembrane helix</keyword>
<name>A0A1T4PML8_9BACT</name>
<dbReference type="InterPro" id="IPR036890">
    <property type="entry name" value="HATPase_C_sf"/>
</dbReference>
<dbReference type="SUPFAM" id="SSF55874">
    <property type="entry name" value="ATPase domain of HSP90 chaperone/DNA topoisomerase II/histidine kinase"/>
    <property type="match status" value="1"/>
</dbReference>
<dbReference type="PRINTS" id="PR00344">
    <property type="entry name" value="BCTRLSENSOR"/>
</dbReference>
<dbReference type="AlphaFoldDB" id="A0A1T4PML8"/>
<evidence type="ECO:0000256" key="9">
    <source>
        <dbReference type="SAM" id="Coils"/>
    </source>
</evidence>
<organism evidence="12 13">
    <name type="scientific">Trichlorobacter thiogenes</name>
    <dbReference type="NCBI Taxonomy" id="115783"/>
    <lineage>
        <taxon>Bacteria</taxon>
        <taxon>Pseudomonadati</taxon>
        <taxon>Thermodesulfobacteriota</taxon>
        <taxon>Desulfuromonadia</taxon>
        <taxon>Geobacterales</taxon>
        <taxon>Geobacteraceae</taxon>
        <taxon>Trichlorobacter</taxon>
    </lineage>
</organism>
<keyword evidence="7" id="KW-0067">ATP-binding</keyword>
<sequence>MGMNRNLAFFSGVTVAFVALAAVVAGWGIYSLNNAFESLHRHEISTKLQTINIARDVNYVSRLTRDIMLGADYEEDMEELEETAADIDNSFEALNRAAHDAGDRKLVEQARRDTMAFVDNCIQRMERISATPPSQRNRAFAAYKKEATPLAMKSRASFRAIIQNADLRFELANQQFSKTIQRTFTIIALAGALLTVFFQLSTRRYKERRMAEAALRKAHQELEEKITERTAELTATNSSLLEKIEELKTTEKILRESRDNAVQAGKLAVLGQMSAGISHEISQPLTAIHTFTDNAVSFLEKGRLPEALENLGVISRMTDRIAAIVSEIKSFSRKSPAERQRVSIVTAVNHAVMLVEPQRRQLNAVVAVQPFQETLQVWADVVRLEQVLVNLLRNGLDAVSDQPDKRVTVTVLQQQAEVLIMIQDSGPGIAEEVLPQLFESFVTTKPVGQGVGLGLAISQMIITELGGRLTARNPATGGAEFTIALEEVVDGQPQQPPE</sequence>
<keyword evidence="13" id="KW-1185">Reference proteome</keyword>
<dbReference type="SUPFAM" id="SSF47384">
    <property type="entry name" value="Homodimeric domain of signal transducing histidine kinase"/>
    <property type="match status" value="1"/>
</dbReference>
<feature type="domain" description="Histidine kinase" evidence="11">
    <location>
        <begin position="276"/>
        <end position="489"/>
    </location>
</feature>
<dbReference type="CDD" id="cd00082">
    <property type="entry name" value="HisKA"/>
    <property type="match status" value="1"/>
</dbReference>
<dbReference type="InterPro" id="IPR003594">
    <property type="entry name" value="HATPase_dom"/>
</dbReference>
<keyword evidence="6 12" id="KW-0418">Kinase</keyword>
<evidence type="ECO:0000256" key="10">
    <source>
        <dbReference type="SAM" id="Phobius"/>
    </source>
</evidence>
<dbReference type="Proteomes" id="UP000190102">
    <property type="component" value="Unassembled WGS sequence"/>
</dbReference>
<keyword evidence="10" id="KW-0812">Transmembrane</keyword>
<dbReference type="InterPro" id="IPR004358">
    <property type="entry name" value="Sig_transdc_His_kin-like_C"/>
</dbReference>
<dbReference type="STRING" id="115783.SAMN02745119_02036"/>
<evidence type="ECO:0000256" key="2">
    <source>
        <dbReference type="ARBA" id="ARBA00012438"/>
    </source>
</evidence>
<dbReference type="PROSITE" id="PS50109">
    <property type="entry name" value="HIS_KIN"/>
    <property type="match status" value="1"/>
</dbReference>
<protein>
    <recommendedName>
        <fullName evidence="2">histidine kinase</fullName>
        <ecNumber evidence="2">2.7.13.3</ecNumber>
    </recommendedName>
</protein>
<keyword evidence="9" id="KW-0175">Coiled coil</keyword>
<evidence type="ECO:0000256" key="1">
    <source>
        <dbReference type="ARBA" id="ARBA00000085"/>
    </source>
</evidence>
<keyword evidence="5" id="KW-0547">Nucleotide-binding</keyword>
<dbReference type="Pfam" id="PF02518">
    <property type="entry name" value="HATPase_c"/>
    <property type="match status" value="1"/>
</dbReference>
<comment type="catalytic activity">
    <reaction evidence="1">
        <text>ATP + protein L-histidine = ADP + protein N-phospho-L-histidine.</text>
        <dbReference type="EC" id="2.7.13.3"/>
    </reaction>
</comment>
<dbReference type="Gene3D" id="3.30.565.10">
    <property type="entry name" value="Histidine kinase-like ATPase, C-terminal domain"/>
    <property type="match status" value="1"/>
</dbReference>
<evidence type="ECO:0000256" key="5">
    <source>
        <dbReference type="ARBA" id="ARBA00022741"/>
    </source>
</evidence>
<evidence type="ECO:0000259" key="11">
    <source>
        <dbReference type="PROSITE" id="PS50109"/>
    </source>
</evidence>
<keyword evidence="8" id="KW-0902">Two-component regulatory system</keyword>
<evidence type="ECO:0000256" key="7">
    <source>
        <dbReference type="ARBA" id="ARBA00022840"/>
    </source>
</evidence>
<evidence type="ECO:0000256" key="8">
    <source>
        <dbReference type="ARBA" id="ARBA00023012"/>
    </source>
</evidence>
<dbReference type="EC" id="2.7.13.3" evidence="2"/>
<dbReference type="PANTHER" id="PTHR43065:SF46">
    <property type="entry name" value="C4-DICARBOXYLATE TRANSPORT SENSOR PROTEIN DCTB"/>
    <property type="match status" value="1"/>
</dbReference>
<proteinExistence type="predicted"/>
<dbReference type="EMBL" id="FUWR01000010">
    <property type="protein sequence ID" value="SJZ92591.1"/>
    <property type="molecule type" value="Genomic_DNA"/>
</dbReference>
<dbReference type="PANTHER" id="PTHR43065">
    <property type="entry name" value="SENSOR HISTIDINE KINASE"/>
    <property type="match status" value="1"/>
</dbReference>
<dbReference type="InterPro" id="IPR036097">
    <property type="entry name" value="HisK_dim/P_sf"/>
</dbReference>
<dbReference type="InterPro" id="IPR005467">
    <property type="entry name" value="His_kinase_dom"/>
</dbReference>
<evidence type="ECO:0000313" key="13">
    <source>
        <dbReference type="Proteomes" id="UP000190102"/>
    </source>
</evidence>
<dbReference type="Pfam" id="PF00512">
    <property type="entry name" value="HisKA"/>
    <property type="match status" value="1"/>
</dbReference>
<keyword evidence="3" id="KW-0597">Phosphoprotein</keyword>
<dbReference type="RefSeq" id="WP_078790318.1">
    <property type="nucleotide sequence ID" value="NZ_FUWR01000010.1"/>
</dbReference>
<dbReference type="InterPro" id="IPR003661">
    <property type="entry name" value="HisK_dim/P_dom"/>
</dbReference>
<dbReference type="OrthoDB" id="7568856at2"/>
<gene>
    <name evidence="12" type="ORF">SAMN02745119_02036</name>
</gene>
<accession>A0A1T4PML8</accession>
<dbReference type="GO" id="GO:0005524">
    <property type="term" value="F:ATP binding"/>
    <property type="evidence" value="ECO:0007669"/>
    <property type="project" value="UniProtKB-KW"/>
</dbReference>
<evidence type="ECO:0000256" key="3">
    <source>
        <dbReference type="ARBA" id="ARBA00022553"/>
    </source>
</evidence>
<dbReference type="SMART" id="SM00387">
    <property type="entry name" value="HATPase_c"/>
    <property type="match status" value="1"/>
</dbReference>
<evidence type="ECO:0000313" key="12">
    <source>
        <dbReference type="EMBL" id="SJZ92591.1"/>
    </source>
</evidence>
<dbReference type="SMART" id="SM00388">
    <property type="entry name" value="HisKA"/>
    <property type="match status" value="1"/>
</dbReference>
<dbReference type="Gene3D" id="1.10.287.130">
    <property type="match status" value="1"/>
</dbReference>